<evidence type="ECO:0008006" key="2">
    <source>
        <dbReference type="Google" id="ProtNLM"/>
    </source>
</evidence>
<dbReference type="InterPro" id="IPR018247">
    <property type="entry name" value="EF_Hand_1_Ca_BS"/>
</dbReference>
<dbReference type="AlphaFoldDB" id="X0UMP0"/>
<dbReference type="EMBL" id="BARS01023048">
    <property type="protein sequence ID" value="GAG07009.1"/>
    <property type="molecule type" value="Genomic_DNA"/>
</dbReference>
<reference evidence="1" key="1">
    <citation type="journal article" date="2014" name="Front. Microbiol.">
        <title>High frequency of phylogenetically diverse reductive dehalogenase-homologous genes in deep subseafloor sedimentary metagenomes.</title>
        <authorList>
            <person name="Kawai M."/>
            <person name="Futagami T."/>
            <person name="Toyoda A."/>
            <person name="Takaki Y."/>
            <person name="Nishi S."/>
            <person name="Hori S."/>
            <person name="Arai W."/>
            <person name="Tsubouchi T."/>
            <person name="Morono Y."/>
            <person name="Uchiyama I."/>
            <person name="Ito T."/>
            <person name="Fujiyama A."/>
            <person name="Inagaki F."/>
            <person name="Takami H."/>
        </authorList>
    </citation>
    <scope>NUCLEOTIDE SEQUENCE</scope>
    <source>
        <strain evidence="1">Expedition CK06-06</strain>
    </source>
</reference>
<comment type="caution">
    <text evidence="1">The sequence shown here is derived from an EMBL/GenBank/DDBJ whole genome shotgun (WGS) entry which is preliminary data.</text>
</comment>
<name>X0UMP0_9ZZZZ</name>
<sequence>GTGKWAVSVIDKLSCPGYPDIEKRIVLVSDIGDSLIVFYQLPDEAITCTFSGTYKFGDKSTRSLQSQSITVTSAGIHEADTNHDGIVSRSELGVYITKWIAGDVSRTNLGGAIQIWSAQ</sequence>
<gene>
    <name evidence="1" type="ORF">S01H1_36751</name>
</gene>
<organism evidence="1">
    <name type="scientific">marine sediment metagenome</name>
    <dbReference type="NCBI Taxonomy" id="412755"/>
    <lineage>
        <taxon>unclassified sequences</taxon>
        <taxon>metagenomes</taxon>
        <taxon>ecological metagenomes</taxon>
    </lineage>
</organism>
<dbReference type="PROSITE" id="PS00018">
    <property type="entry name" value="EF_HAND_1"/>
    <property type="match status" value="1"/>
</dbReference>
<accession>X0UMP0</accession>
<evidence type="ECO:0000313" key="1">
    <source>
        <dbReference type="EMBL" id="GAG07009.1"/>
    </source>
</evidence>
<protein>
    <recommendedName>
        <fullName evidence="2">EF-hand domain-containing protein</fullName>
    </recommendedName>
</protein>
<proteinExistence type="predicted"/>
<feature type="non-terminal residue" evidence="1">
    <location>
        <position position="1"/>
    </location>
</feature>